<dbReference type="InterPro" id="IPR016186">
    <property type="entry name" value="C-type_lectin-like/link_sf"/>
</dbReference>
<dbReference type="Pfam" id="PF00059">
    <property type="entry name" value="Lectin_C"/>
    <property type="match status" value="1"/>
</dbReference>
<feature type="domain" description="C-type lectin" evidence="10">
    <location>
        <begin position="7"/>
        <end position="113"/>
    </location>
</feature>
<evidence type="ECO:0000256" key="3">
    <source>
        <dbReference type="ARBA" id="ARBA00022729"/>
    </source>
</evidence>
<dbReference type="InterPro" id="IPR016187">
    <property type="entry name" value="CTDL_fold"/>
</dbReference>
<dbReference type="GO" id="GO:0007154">
    <property type="term" value="P:cell communication"/>
    <property type="evidence" value="ECO:0007669"/>
    <property type="project" value="InterPro"/>
</dbReference>
<dbReference type="InterPro" id="IPR017853">
    <property type="entry name" value="GH"/>
</dbReference>
<sequence>MAMFYEWNGSKYLLTGAGTWEEAQAQAQSLGGNLVTINSQAEQDWLVNTFGGSEQLWIGLTDKDTEADTDGTKFKWVSGETSTYRNFFTNEPNNAGNEDYVGMNYNAAGKWNDYGSGASLKGIIEIKEYNTIVGGYFPEWATYGRDFQVEDIPGDKLTHVFYAFTKIDENGEVAIYDPWAAIQHTFNGKYTREESDQGLAGNFAELQALKQEYPHLKTMMSIGGWSLSGPFSDTALTEASREKFAASAVDLMVQYGFDGLDIDWEYPVSGGLEGNINRPEDKQNYTLLLEEIREELDEQEAIDNQDYQLTIASPASLSTTNNFELGEISEHIDFFTLMAYDYHGAWENTTNHNAPLYAVPGQQSIDSTIDAYLDAGVRADQIVLGVPAYGRAWSGVLSTNNGLFQSSGGAASGTWEAGSYDYKDLYNKLQEQPSVYTRYWDDLAKIPYIYSTTDQGGMFSSYEDRESIGIKTDYIREKGLGGIFFWDLSGDLPGDNNDSLVSIAATNLATSEPETPEIAIAPTNAIQLEANTGNTPYTFTVTRTGDTSTTSTANWAVTGTGDNPANAGDFGGTIPTGTVTFASGVTSQVITVNVSGDTVVEPEETFSVSLSNPSNATITTATATGTIRNDDTPLVQGDRQQITSSDNLTAAPRGNVSIPLFYNTSNGDNTLTGISLRLHYNSNELSFQKPDNLFNNNLFVAVEDLADSRNLDNDPQSDRYVQFGYTDFFGNWPNQTLPLKLGDFNFTTTENFAGTQVNFTSDNLAPGYSLEADPILISKQEWNFDIDGNGEIKALADGIMIVRHLFGTFPGERLTEGAIAPNATRNLAEIQTYLQQGLDNKH</sequence>
<keyword evidence="8 9" id="KW-0326">Glycosidase</keyword>
<evidence type="ECO:0000256" key="5">
    <source>
        <dbReference type="ARBA" id="ARBA00022801"/>
    </source>
</evidence>
<dbReference type="SUPFAM" id="SSF54556">
    <property type="entry name" value="Chitinase insertion domain"/>
    <property type="match status" value="1"/>
</dbReference>
<dbReference type="InterPro" id="IPR038081">
    <property type="entry name" value="CalX-like_sf"/>
</dbReference>
<keyword evidence="6" id="KW-0106">Calcium</keyword>
<dbReference type="InterPro" id="IPR050314">
    <property type="entry name" value="Glycosyl_Hydrlase_18"/>
</dbReference>
<dbReference type="Gene3D" id="3.10.100.10">
    <property type="entry name" value="Mannose-Binding Protein A, subunit A"/>
    <property type="match status" value="1"/>
</dbReference>
<keyword evidence="3" id="KW-0732">Signal</keyword>
<dbReference type="PROSITE" id="PS50041">
    <property type="entry name" value="C_TYPE_LECTIN_2"/>
    <property type="match status" value="1"/>
</dbReference>
<evidence type="ECO:0000256" key="7">
    <source>
        <dbReference type="ARBA" id="ARBA00023024"/>
    </source>
</evidence>
<dbReference type="InterPro" id="IPR034007">
    <property type="entry name" value="CTLD_bac"/>
</dbReference>
<dbReference type="CDD" id="cd06548">
    <property type="entry name" value="GH18_chitinase"/>
    <property type="match status" value="1"/>
</dbReference>
<dbReference type="Gene3D" id="3.10.50.10">
    <property type="match status" value="1"/>
</dbReference>
<evidence type="ECO:0000259" key="10">
    <source>
        <dbReference type="PROSITE" id="PS50041"/>
    </source>
</evidence>
<evidence type="ECO:0000256" key="2">
    <source>
        <dbReference type="ARBA" id="ARBA00012729"/>
    </source>
</evidence>
<comment type="catalytic activity">
    <reaction evidence="1">
        <text>Random endo-hydrolysis of N-acetyl-beta-D-glucosaminide (1-&gt;4)-beta-linkages in chitin and chitodextrins.</text>
        <dbReference type="EC" id="3.2.1.14"/>
    </reaction>
</comment>
<evidence type="ECO:0000256" key="9">
    <source>
        <dbReference type="RuleBase" id="RU000489"/>
    </source>
</evidence>
<organism evidence="12 13">
    <name type="scientific">Umezakia ovalisporum FSS-62</name>
    <dbReference type="NCBI Taxonomy" id="2971776"/>
    <lineage>
        <taxon>Bacteria</taxon>
        <taxon>Bacillati</taxon>
        <taxon>Cyanobacteriota</taxon>
        <taxon>Cyanophyceae</taxon>
        <taxon>Nostocales</taxon>
        <taxon>Nodulariaceae</taxon>
        <taxon>Umezakia</taxon>
    </lineage>
</organism>
<dbReference type="InterPro" id="IPR001223">
    <property type="entry name" value="Glyco_hydro18_cat"/>
</dbReference>
<dbReference type="SMART" id="SM00034">
    <property type="entry name" value="CLECT"/>
    <property type="match status" value="1"/>
</dbReference>
<dbReference type="CDD" id="cd03603">
    <property type="entry name" value="CLECT_VCBS"/>
    <property type="match status" value="1"/>
</dbReference>
<keyword evidence="5 9" id="KW-0378">Hydrolase</keyword>
<dbReference type="GO" id="GO:0005975">
    <property type="term" value="P:carbohydrate metabolic process"/>
    <property type="evidence" value="ECO:0007669"/>
    <property type="project" value="InterPro"/>
</dbReference>
<accession>A0AA43GWG5</accession>
<dbReference type="SMART" id="SM00237">
    <property type="entry name" value="Calx_beta"/>
    <property type="match status" value="1"/>
</dbReference>
<dbReference type="GO" id="GO:0016020">
    <property type="term" value="C:membrane"/>
    <property type="evidence" value="ECO:0007669"/>
    <property type="project" value="InterPro"/>
</dbReference>
<dbReference type="RefSeq" id="WP_280692902.1">
    <property type="nucleotide sequence ID" value="NZ_JANQDL010000026.1"/>
</dbReference>
<dbReference type="InterPro" id="IPR003644">
    <property type="entry name" value="Calx_beta"/>
</dbReference>
<keyword evidence="7" id="KW-0146">Chitin degradation</keyword>
<dbReference type="AlphaFoldDB" id="A0AA43GWG5"/>
<dbReference type="Gene3D" id="2.60.40.2030">
    <property type="match status" value="1"/>
</dbReference>
<dbReference type="SUPFAM" id="SSF56436">
    <property type="entry name" value="C-type lectin-like"/>
    <property type="match status" value="1"/>
</dbReference>
<evidence type="ECO:0000256" key="8">
    <source>
        <dbReference type="ARBA" id="ARBA00023295"/>
    </source>
</evidence>
<dbReference type="GO" id="GO:0008843">
    <property type="term" value="F:endochitinase activity"/>
    <property type="evidence" value="ECO:0007669"/>
    <property type="project" value="UniProtKB-EC"/>
</dbReference>
<reference evidence="12 13" key="1">
    <citation type="journal article" date="2023" name="J. Phycol.">
        <title>Chrysosporum ovalisporum is synonymous with the true-branching cyanobacterium Umezakia natans (Nostocales/Aphanizomenonaceae).</title>
        <authorList>
            <person name="McGregor G.B."/>
            <person name="Sendall B.C."/>
            <person name="Niiyama Y."/>
            <person name="Tuji A."/>
            <person name="Willis A."/>
        </authorList>
    </citation>
    <scope>NUCLEOTIDE SEQUENCE [LARGE SCALE GENOMIC DNA]</scope>
    <source>
        <strain evidence="12 13">FSS-62</strain>
    </source>
</reference>
<keyword evidence="7" id="KW-0119">Carbohydrate metabolism</keyword>
<dbReference type="EC" id="3.2.1.14" evidence="2"/>
<gene>
    <name evidence="12" type="ORF">NWP23_03460</name>
</gene>
<feature type="non-terminal residue" evidence="12">
    <location>
        <position position="842"/>
    </location>
</feature>
<dbReference type="SUPFAM" id="SSF51445">
    <property type="entry name" value="(Trans)glycosidases"/>
    <property type="match status" value="1"/>
</dbReference>
<evidence type="ECO:0000313" key="13">
    <source>
        <dbReference type="Proteomes" id="UP001159370"/>
    </source>
</evidence>
<dbReference type="PANTHER" id="PTHR11177">
    <property type="entry name" value="CHITINASE"/>
    <property type="match status" value="1"/>
</dbReference>
<dbReference type="SMART" id="SM00636">
    <property type="entry name" value="Glyco_18"/>
    <property type="match status" value="1"/>
</dbReference>
<dbReference type="InterPro" id="IPR029070">
    <property type="entry name" value="Chitinase_insertion_sf"/>
</dbReference>
<dbReference type="Gene3D" id="3.20.20.80">
    <property type="entry name" value="Glycosidases"/>
    <property type="match status" value="1"/>
</dbReference>
<dbReference type="PANTHER" id="PTHR11177:SF317">
    <property type="entry name" value="CHITINASE 12-RELATED"/>
    <property type="match status" value="1"/>
</dbReference>
<dbReference type="SUPFAM" id="SSF141072">
    <property type="entry name" value="CalX-like"/>
    <property type="match status" value="1"/>
</dbReference>
<evidence type="ECO:0000313" key="12">
    <source>
        <dbReference type="EMBL" id="MDH6062859.1"/>
    </source>
</evidence>
<dbReference type="GO" id="GO:0006032">
    <property type="term" value="P:chitin catabolic process"/>
    <property type="evidence" value="ECO:0007669"/>
    <property type="project" value="UniProtKB-KW"/>
</dbReference>
<dbReference type="EMBL" id="JANQDL010000026">
    <property type="protein sequence ID" value="MDH6062859.1"/>
    <property type="molecule type" value="Genomic_DNA"/>
</dbReference>
<dbReference type="InterPro" id="IPR001304">
    <property type="entry name" value="C-type_lectin-like"/>
</dbReference>
<feature type="domain" description="GH18" evidence="11">
    <location>
        <begin position="131"/>
        <end position="511"/>
    </location>
</feature>
<dbReference type="GO" id="GO:0008061">
    <property type="term" value="F:chitin binding"/>
    <property type="evidence" value="ECO:0007669"/>
    <property type="project" value="InterPro"/>
</dbReference>
<name>A0AA43GWG5_9CYAN</name>
<keyword evidence="4" id="KW-0677">Repeat</keyword>
<dbReference type="PROSITE" id="PS01095">
    <property type="entry name" value="GH18_1"/>
    <property type="match status" value="1"/>
</dbReference>
<evidence type="ECO:0000256" key="4">
    <source>
        <dbReference type="ARBA" id="ARBA00022737"/>
    </source>
</evidence>
<proteinExistence type="predicted"/>
<dbReference type="PROSITE" id="PS51910">
    <property type="entry name" value="GH18_2"/>
    <property type="match status" value="1"/>
</dbReference>
<evidence type="ECO:0000256" key="6">
    <source>
        <dbReference type="ARBA" id="ARBA00022837"/>
    </source>
</evidence>
<keyword evidence="7" id="KW-0624">Polysaccharide degradation</keyword>
<comment type="caution">
    <text evidence="12">The sequence shown here is derived from an EMBL/GenBank/DDBJ whole genome shotgun (WGS) entry which is preliminary data.</text>
</comment>
<dbReference type="Pfam" id="PF03160">
    <property type="entry name" value="Calx-beta"/>
    <property type="match status" value="1"/>
</dbReference>
<dbReference type="InterPro" id="IPR011583">
    <property type="entry name" value="Chitinase_II/V-like_cat"/>
</dbReference>
<dbReference type="InterPro" id="IPR001579">
    <property type="entry name" value="Glyco_hydro_18_chit_AS"/>
</dbReference>
<dbReference type="Proteomes" id="UP001159370">
    <property type="component" value="Unassembled WGS sequence"/>
</dbReference>
<protein>
    <recommendedName>
        <fullName evidence="2">chitinase</fullName>
        <ecNumber evidence="2">3.2.1.14</ecNumber>
    </recommendedName>
</protein>
<evidence type="ECO:0000259" key="11">
    <source>
        <dbReference type="PROSITE" id="PS51910"/>
    </source>
</evidence>
<dbReference type="Pfam" id="PF00704">
    <property type="entry name" value="Glyco_hydro_18"/>
    <property type="match status" value="1"/>
</dbReference>
<evidence type="ECO:0000256" key="1">
    <source>
        <dbReference type="ARBA" id="ARBA00000822"/>
    </source>
</evidence>